<evidence type="ECO:0000313" key="3">
    <source>
        <dbReference type="Proteomes" id="UP001210339"/>
    </source>
</evidence>
<keyword evidence="3" id="KW-1185">Reference proteome</keyword>
<feature type="signal peptide" evidence="1">
    <location>
        <begin position="1"/>
        <end position="21"/>
    </location>
</feature>
<gene>
    <name evidence="2" type="ORF">O6R05_07200</name>
</gene>
<evidence type="ECO:0008006" key="4">
    <source>
        <dbReference type="Google" id="ProtNLM"/>
    </source>
</evidence>
<reference evidence="2 3" key="1">
    <citation type="submission" date="2023-01" db="EMBL/GenBank/DDBJ databases">
        <authorList>
            <person name="Lee S.H."/>
            <person name="Jung H.S."/>
            <person name="Yun J.U."/>
        </authorList>
    </citation>
    <scope>NUCLEOTIDE SEQUENCE [LARGE SCALE GENOMIC DNA]</scope>
    <source>
        <strain evidence="2 3">CBA3646</strain>
    </source>
</reference>
<proteinExistence type="predicted"/>
<sequence>MKKYLVVPLLLVLFLAGCSQSEQNNASTDAETASRDEVFSKLLTEQDLMSYDVTMHNEAVLHEQSDTDKEVTATDGSIQHIKEPKAYHATWEHVTGDIKRDIETYVTGETMFYRENGGAWRQQTLEEEVTGGDDVPTFKPETTIDSNSILKDLERYYELAETEASYIATLASSADNIADIQSILFGDSTSSFVGELTSITAQFSFEKETYLPTSFEWEASFLNKASDDVTRIKQSGTYDAVNQLETIDIPEAIKSL</sequence>
<dbReference type="InterPro" id="IPR046720">
    <property type="entry name" value="DUF6612"/>
</dbReference>
<dbReference type="EMBL" id="CP115667">
    <property type="protein sequence ID" value="WBW49782.1"/>
    <property type="molecule type" value="Genomic_DNA"/>
</dbReference>
<feature type="chain" id="PRO_5045819126" description="Deacetylase PdaC domain-containing protein" evidence="1">
    <location>
        <begin position="22"/>
        <end position="256"/>
    </location>
</feature>
<dbReference type="RefSeq" id="WP_271191313.1">
    <property type="nucleotide sequence ID" value="NZ_CP115667.1"/>
</dbReference>
<protein>
    <recommendedName>
        <fullName evidence="4">Deacetylase PdaC domain-containing protein</fullName>
    </recommendedName>
</protein>
<organism evidence="2 3">
    <name type="scientific">Peptoniphilus equinus</name>
    <dbReference type="NCBI Taxonomy" id="3016343"/>
    <lineage>
        <taxon>Bacteria</taxon>
        <taxon>Bacillati</taxon>
        <taxon>Bacillota</taxon>
        <taxon>Tissierellia</taxon>
        <taxon>Tissierellales</taxon>
        <taxon>Peptoniphilaceae</taxon>
        <taxon>Peptoniphilus</taxon>
    </lineage>
</organism>
<evidence type="ECO:0000256" key="1">
    <source>
        <dbReference type="SAM" id="SignalP"/>
    </source>
</evidence>
<keyword evidence="1" id="KW-0732">Signal</keyword>
<dbReference type="Pfam" id="PF20316">
    <property type="entry name" value="DUF6612"/>
    <property type="match status" value="1"/>
</dbReference>
<dbReference type="PROSITE" id="PS51257">
    <property type="entry name" value="PROKAR_LIPOPROTEIN"/>
    <property type="match status" value="1"/>
</dbReference>
<name>A0ABY7QSR7_9FIRM</name>
<evidence type="ECO:0000313" key="2">
    <source>
        <dbReference type="EMBL" id="WBW49782.1"/>
    </source>
</evidence>
<dbReference type="Proteomes" id="UP001210339">
    <property type="component" value="Chromosome"/>
</dbReference>
<accession>A0ABY7QSR7</accession>